<evidence type="ECO:0000256" key="1">
    <source>
        <dbReference type="ARBA" id="ARBA00023002"/>
    </source>
</evidence>
<name>A0A0F9D4T5_9ZZZZ</name>
<dbReference type="Gene3D" id="3.40.50.720">
    <property type="entry name" value="NAD(P)-binding Rossmann-like Domain"/>
    <property type="match status" value="1"/>
</dbReference>
<dbReference type="Gene3D" id="1.10.1040.10">
    <property type="entry name" value="N-(1-d-carboxylethyl)-l-norvaline Dehydrogenase, domain 2"/>
    <property type="match status" value="2"/>
</dbReference>
<dbReference type="Pfam" id="PF02737">
    <property type="entry name" value="3HCDH_N"/>
    <property type="match status" value="1"/>
</dbReference>
<dbReference type="InterPro" id="IPR036291">
    <property type="entry name" value="NAD(P)-bd_dom_sf"/>
</dbReference>
<dbReference type="Pfam" id="PF00725">
    <property type="entry name" value="3HCDH"/>
    <property type="match status" value="1"/>
</dbReference>
<comment type="caution">
    <text evidence="4">The sequence shown here is derived from an EMBL/GenBank/DDBJ whole genome shotgun (WGS) entry which is preliminary data.</text>
</comment>
<gene>
    <name evidence="4" type="ORF">LCGC14_2322930</name>
</gene>
<dbReference type="SUPFAM" id="SSF48179">
    <property type="entry name" value="6-phosphogluconate dehydrogenase C-terminal domain-like"/>
    <property type="match status" value="1"/>
</dbReference>
<evidence type="ECO:0008006" key="5">
    <source>
        <dbReference type="Google" id="ProtNLM"/>
    </source>
</evidence>
<keyword evidence="1" id="KW-0560">Oxidoreductase</keyword>
<organism evidence="4">
    <name type="scientific">marine sediment metagenome</name>
    <dbReference type="NCBI Taxonomy" id="412755"/>
    <lineage>
        <taxon>unclassified sequences</taxon>
        <taxon>metagenomes</taxon>
        <taxon>ecological metagenomes</taxon>
    </lineage>
</organism>
<feature type="domain" description="3-hydroxyacyl-CoA dehydrogenase NAD binding" evidence="3">
    <location>
        <begin position="9"/>
        <end position="209"/>
    </location>
</feature>
<dbReference type="AlphaFoldDB" id="A0A0F9D4T5"/>
<evidence type="ECO:0000313" key="4">
    <source>
        <dbReference type="EMBL" id="KKL48696.1"/>
    </source>
</evidence>
<reference evidence="4" key="1">
    <citation type="journal article" date="2015" name="Nature">
        <title>Complex archaea that bridge the gap between prokaryotes and eukaryotes.</title>
        <authorList>
            <person name="Spang A."/>
            <person name="Saw J.H."/>
            <person name="Jorgensen S.L."/>
            <person name="Zaremba-Niedzwiedzka K."/>
            <person name="Martijn J."/>
            <person name="Lind A.E."/>
            <person name="van Eijk R."/>
            <person name="Schleper C."/>
            <person name="Guy L."/>
            <person name="Ettema T.J."/>
        </authorList>
    </citation>
    <scope>NUCLEOTIDE SEQUENCE</scope>
</reference>
<dbReference type="InterPro" id="IPR006108">
    <property type="entry name" value="3HC_DH_C"/>
</dbReference>
<dbReference type="GO" id="GO:0070403">
    <property type="term" value="F:NAD+ binding"/>
    <property type="evidence" value="ECO:0007669"/>
    <property type="project" value="InterPro"/>
</dbReference>
<dbReference type="PANTHER" id="PTHR48075:SF5">
    <property type="entry name" value="3-HYDROXYBUTYRYL-COA DEHYDROGENASE"/>
    <property type="match status" value="1"/>
</dbReference>
<proteinExistence type="predicted"/>
<dbReference type="InterPro" id="IPR008927">
    <property type="entry name" value="6-PGluconate_DH-like_C_sf"/>
</dbReference>
<accession>A0A0F9D4T5</accession>
<protein>
    <recommendedName>
        <fullName evidence="5">3-hydroxyacyl-CoA dehydrogenase NAD binding domain-containing protein</fullName>
    </recommendedName>
</protein>
<dbReference type="InterPro" id="IPR006176">
    <property type="entry name" value="3-OHacyl-CoA_DH_NAD-bd"/>
</dbReference>
<dbReference type="PANTHER" id="PTHR48075">
    <property type="entry name" value="3-HYDROXYACYL-COA DEHYDROGENASE FAMILY PROTEIN"/>
    <property type="match status" value="1"/>
</dbReference>
<evidence type="ECO:0000259" key="2">
    <source>
        <dbReference type="Pfam" id="PF00725"/>
    </source>
</evidence>
<dbReference type="GO" id="GO:0006631">
    <property type="term" value="P:fatty acid metabolic process"/>
    <property type="evidence" value="ECO:0007669"/>
    <property type="project" value="InterPro"/>
</dbReference>
<dbReference type="EMBL" id="LAZR01033227">
    <property type="protein sequence ID" value="KKL48696.1"/>
    <property type="molecule type" value="Genomic_DNA"/>
</dbReference>
<dbReference type="InterPro" id="IPR013328">
    <property type="entry name" value="6PGD_dom2"/>
</dbReference>
<sequence length="425" mass="47489">MVDIDNIKNIAVIGGGIMGSGIAQVALLTGYEKVTVIDVSSEILEKSRKLIQQRIEALESVEKCKEFFASNEMLKNLDFKKKLGSFESVGIVANKVDTDTIMSRLYTETEISRGVIDADFVIEAVTEKLELKKGIFKQLGEFSPLGAVLASNTSSMSITKIAELCKRPDKVIGLHFHTFFPLTGMLIEITPGEKSSEQSLELGQTIAQKFPCLTGKRFIVQLEKETPGLIANRISSPSGMYLEWLIDYAMDNGFSFEQLGVLNFVFEISDDIGLDTSYNALKYFEENVSPDFFPGKYLTKLVNAGRFGKKVGKGYLDWNENGSAENLPSLDEKATEFLMSHLEGEIFLALSLNEACRLLEEGVVKSYRLIDKVIFKGTLSPGPFRMGKDKYKEWVKLLYNVAEKTGKSYFKPCEMMESGKFLELR</sequence>
<dbReference type="GO" id="GO:0016616">
    <property type="term" value="F:oxidoreductase activity, acting on the CH-OH group of donors, NAD or NADP as acceptor"/>
    <property type="evidence" value="ECO:0007669"/>
    <property type="project" value="InterPro"/>
</dbReference>
<feature type="domain" description="3-hydroxyacyl-CoA dehydrogenase C-terminal" evidence="2">
    <location>
        <begin position="246"/>
        <end position="318"/>
    </location>
</feature>
<dbReference type="SUPFAM" id="SSF51735">
    <property type="entry name" value="NAD(P)-binding Rossmann-fold domains"/>
    <property type="match status" value="1"/>
</dbReference>
<evidence type="ECO:0000259" key="3">
    <source>
        <dbReference type="Pfam" id="PF02737"/>
    </source>
</evidence>